<dbReference type="Proteomes" id="UP000615326">
    <property type="component" value="Unassembled WGS sequence"/>
</dbReference>
<dbReference type="InterPro" id="IPR001296">
    <property type="entry name" value="Glyco_trans_1"/>
</dbReference>
<feature type="region of interest" description="Disordered" evidence="1">
    <location>
        <begin position="79"/>
        <end position="100"/>
    </location>
</feature>
<evidence type="ECO:0000313" key="4">
    <source>
        <dbReference type="Proteomes" id="UP000615326"/>
    </source>
</evidence>
<dbReference type="Gene3D" id="3.40.50.2000">
    <property type="entry name" value="Glycogen Phosphorylase B"/>
    <property type="match status" value="1"/>
</dbReference>
<sequence length="536" mass="59957">MPTYTIWVDVDDLFHYALTNPRPSGIQRLVYEILRVIEGRAALRADAPQIRFVRQGVDDSPLSEVTFAEISALFGKLSGTHQTPARSSRTASSRHETLPRTSGRLRHTINAARQFITSHLESCSESERSAIQRLRHSTIRKLESMPVDISGPLLAAGVSQIRVLRLLRRYWRERRTAPLQKEYLAQAKTKTDLPVRTFLPDESPLAGTDFLPRDIFLILGAAWSDPHFGERLRVIRERHGLRPVVLLYDLIPARRPEWCAHSLVRDFRHWLDTTLPQCSHMLAISKATAQDVVRYAGEEGLHLSGPVRAIPLGTGFGLASEETPSQADQSMPPPGLPRPGTYVLFVSTLEARKNHALLFRVWRRLIRDLGRENVPTLIFAGRVGWLVADLMQQLDNTDWLDGKIRLLRDPTDTELHQLYRGCLFTVFPSLFEGWGLPVTESLMLGRPCVASDTTSVPEAGGVFARYFSPESTTDATAVIREIITSPDALAAWRQKVETEFPRVPWAASADAILDACAEAHAPRHGLTRAAGGEFVS</sequence>
<evidence type="ECO:0000256" key="1">
    <source>
        <dbReference type="SAM" id="MobiDB-lite"/>
    </source>
</evidence>
<protein>
    <submittedName>
        <fullName evidence="3">Glycosyltransferase</fullName>
    </submittedName>
</protein>
<name>A0ABX0K837_9PROT</name>
<dbReference type="SUPFAM" id="SSF53756">
    <property type="entry name" value="UDP-Glycosyltransferase/glycogen phosphorylase"/>
    <property type="match status" value="1"/>
</dbReference>
<dbReference type="EMBL" id="WOSW01000012">
    <property type="protein sequence ID" value="NHO32524.1"/>
    <property type="molecule type" value="Genomic_DNA"/>
</dbReference>
<proteinExistence type="predicted"/>
<evidence type="ECO:0000313" key="3">
    <source>
        <dbReference type="EMBL" id="NHO32524.1"/>
    </source>
</evidence>
<comment type="caution">
    <text evidence="3">The sequence shown here is derived from an EMBL/GenBank/DDBJ whole genome shotgun (WGS) entry which is preliminary data.</text>
</comment>
<evidence type="ECO:0000259" key="2">
    <source>
        <dbReference type="Pfam" id="PF00534"/>
    </source>
</evidence>
<keyword evidence="4" id="KW-1185">Reference proteome</keyword>
<gene>
    <name evidence="3" type="ORF">GOB84_08110</name>
</gene>
<dbReference type="PANTHER" id="PTHR46401:SF8">
    <property type="entry name" value="BLL6006 PROTEIN"/>
    <property type="match status" value="1"/>
</dbReference>
<organism evidence="3 4">
    <name type="scientific">Acetobacter fallax</name>
    <dbReference type="NCBI Taxonomy" id="1737473"/>
    <lineage>
        <taxon>Bacteria</taxon>
        <taxon>Pseudomonadati</taxon>
        <taxon>Pseudomonadota</taxon>
        <taxon>Alphaproteobacteria</taxon>
        <taxon>Acetobacterales</taxon>
        <taxon>Acetobacteraceae</taxon>
        <taxon>Acetobacter</taxon>
    </lineage>
</organism>
<dbReference type="PANTHER" id="PTHR46401">
    <property type="entry name" value="GLYCOSYLTRANSFERASE WBBK-RELATED"/>
    <property type="match status" value="1"/>
</dbReference>
<dbReference type="Pfam" id="PF00534">
    <property type="entry name" value="Glycos_transf_1"/>
    <property type="match status" value="1"/>
</dbReference>
<accession>A0ABX0K837</accession>
<feature type="domain" description="Glycosyl transferase family 1" evidence="2">
    <location>
        <begin position="335"/>
        <end position="495"/>
    </location>
</feature>
<reference evidence="3 4" key="1">
    <citation type="journal article" date="2020" name="Int. J. Syst. Evol. Microbiol.">
        <title>Novel acetic acid bacteria from cider fermentations: Acetobacter conturbans sp. nov. and Acetobacter fallax sp. nov.</title>
        <authorList>
            <person name="Sombolestani A.S."/>
            <person name="Cleenwerck I."/>
            <person name="Cnockaert M."/>
            <person name="Borremans W."/>
            <person name="Wieme A.D."/>
            <person name="De Vuyst L."/>
            <person name="Vandamme P."/>
        </authorList>
    </citation>
    <scope>NUCLEOTIDE SEQUENCE [LARGE SCALE GENOMIC DNA]</scope>
    <source>
        <strain evidence="3 4">LMG 1637</strain>
    </source>
</reference>
<dbReference type="CDD" id="cd03809">
    <property type="entry name" value="GT4_MtfB-like"/>
    <property type="match status" value="1"/>
</dbReference>